<proteinExistence type="predicted"/>
<evidence type="ECO:0000313" key="3">
    <source>
        <dbReference type="Proteomes" id="UP000054270"/>
    </source>
</evidence>
<dbReference type="OMA" id="CNKTESM"/>
<dbReference type="Proteomes" id="UP000054270">
    <property type="component" value="Unassembled WGS sequence"/>
</dbReference>
<dbReference type="AlphaFoldDB" id="A0A0D2LUZ4"/>
<evidence type="ECO:0000313" key="2">
    <source>
        <dbReference type="EMBL" id="KJA14633.1"/>
    </source>
</evidence>
<gene>
    <name evidence="2" type="ORF">HYPSUDRAFT_150122</name>
</gene>
<dbReference type="EMBL" id="KN817671">
    <property type="protein sequence ID" value="KJA14633.1"/>
    <property type="molecule type" value="Genomic_DNA"/>
</dbReference>
<dbReference type="InterPro" id="IPR036397">
    <property type="entry name" value="RNaseH_sf"/>
</dbReference>
<dbReference type="GO" id="GO:0004523">
    <property type="term" value="F:RNA-DNA hybrid ribonuclease activity"/>
    <property type="evidence" value="ECO:0007669"/>
    <property type="project" value="InterPro"/>
</dbReference>
<evidence type="ECO:0000259" key="1">
    <source>
        <dbReference type="PROSITE" id="PS50879"/>
    </source>
</evidence>
<feature type="domain" description="RNase H type-1" evidence="1">
    <location>
        <begin position="1"/>
        <end position="34"/>
    </location>
</feature>
<accession>A0A0D2LUZ4</accession>
<reference evidence="3" key="1">
    <citation type="submission" date="2014-04" db="EMBL/GenBank/DDBJ databases">
        <title>Evolutionary Origins and Diversification of the Mycorrhizal Mutualists.</title>
        <authorList>
            <consortium name="DOE Joint Genome Institute"/>
            <consortium name="Mycorrhizal Genomics Consortium"/>
            <person name="Kohler A."/>
            <person name="Kuo A."/>
            <person name="Nagy L.G."/>
            <person name="Floudas D."/>
            <person name="Copeland A."/>
            <person name="Barry K.W."/>
            <person name="Cichocki N."/>
            <person name="Veneault-Fourrey C."/>
            <person name="LaButti K."/>
            <person name="Lindquist E.A."/>
            <person name="Lipzen A."/>
            <person name="Lundell T."/>
            <person name="Morin E."/>
            <person name="Murat C."/>
            <person name="Riley R."/>
            <person name="Ohm R."/>
            <person name="Sun H."/>
            <person name="Tunlid A."/>
            <person name="Henrissat B."/>
            <person name="Grigoriev I.V."/>
            <person name="Hibbett D.S."/>
            <person name="Martin F."/>
        </authorList>
    </citation>
    <scope>NUCLEOTIDE SEQUENCE [LARGE SCALE GENOMIC DNA]</scope>
    <source>
        <strain evidence="3">FD-334 SS-4</strain>
    </source>
</reference>
<name>A0A0D2LUZ4_HYPSF</name>
<sequence>MRSRRGNTYLAKVKEHAGIEGNEGADRLANIGAQCEHPDEISLEIPDQYCIRGAKFSTLTQAMLYKGIRERKMTKYKERPATELTIESVRTVVTARTNRVPSDSTIWKSIRSLDMDRKIRAFLYRALHNLQRVGKYWKKIPQHEYKATCGTCNKTESMEHIFTECVNTGQQQIWNIASQVLQSRGIDPGLKSLSNWLSAGMPNIKRPNGRAGKAKNRFFTIVMSESLYLIWLIRCEWRMEKEENELDKHTSQEIEARWKHRLNRRLRLDQAMARKKMTEWRKLNKNLVLNTWRGSLNREAQLPEDWIGEKGVLVSIEDRRPPGRNR</sequence>
<dbReference type="OrthoDB" id="2752996at2759"/>
<dbReference type="Gene3D" id="3.30.420.10">
    <property type="entry name" value="Ribonuclease H-like superfamily/Ribonuclease H"/>
    <property type="match status" value="1"/>
</dbReference>
<dbReference type="PROSITE" id="PS50879">
    <property type="entry name" value="RNASE_H_1"/>
    <property type="match status" value="1"/>
</dbReference>
<keyword evidence="3" id="KW-1185">Reference proteome</keyword>
<dbReference type="InterPro" id="IPR002156">
    <property type="entry name" value="RNaseH_domain"/>
</dbReference>
<protein>
    <recommendedName>
        <fullName evidence="1">RNase H type-1 domain-containing protein</fullName>
    </recommendedName>
</protein>
<organism evidence="2 3">
    <name type="scientific">Hypholoma sublateritium (strain FD-334 SS-4)</name>
    <dbReference type="NCBI Taxonomy" id="945553"/>
    <lineage>
        <taxon>Eukaryota</taxon>
        <taxon>Fungi</taxon>
        <taxon>Dikarya</taxon>
        <taxon>Basidiomycota</taxon>
        <taxon>Agaricomycotina</taxon>
        <taxon>Agaricomycetes</taxon>
        <taxon>Agaricomycetidae</taxon>
        <taxon>Agaricales</taxon>
        <taxon>Agaricineae</taxon>
        <taxon>Strophariaceae</taxon>
        <taxon>Hypholoma</taxon>
    </lineage>
</organism>
<dbReference type="GO" id="GO:0003676">
    <property type="term" value="F:nucleic acid binding"/>
    <property type="evidence" value="ECO:0007669"/>
    <property type="project" value="InterPro"/>
</dbReference>
<dbReference type="STRING" id="945553.A0A0D2LUZ4"/>